<sequence>MASTSSQTRTGASSTLLPASLAEAQKLITGLKLKSSQPLFFESDLFQRLSEGDYSPPILDSQNSPDHDSSRPFPAFSYPSALVPFCFPPGSSRSLSVASGLDLFCSARMVTQILHPLLEASDSLDSGEAFNAFEEAAPFLTYIHDFWIGRANCPLFAEHVLRTADGLFQRLPAFLRDSLEQQWGIPFNHQSSFLGPSDFKQFPVIPIPFCLRFREGSAMMRLASPKDLDPFVSLRSSMMETRLLPQGPRVPSPVEDSFESSEENQSVAPPPRNKRKRELTSLMADASTILDRRSNVKSPLKEDRPILPKASSSKKKVEKPVPKPKVTARSKTTVKVVEESRVSPESEELATPSYQIKRVRLPPRLRQAAKGKARQMEVLDVEESDTEEEVVSPPSKCLKSSKSALATPKASIFRPALLIDEQGRLKLPGDLVEGFTPFKRIEHARNSAPLQRQNPIFDVNPEFLDLGVILTTQKASFTMQDLLQINCTIRDPSIPAQACVSALSRGEFNPNASRLPGLKYVDLAMDALNALHVATTSSTLNLTNSLRRTQELRTQLDRLGALFDQARQSFLRSFLDLQQAGQDPIVVLEALKAAEPQRESISVEDWTVLATLFQWSSPFNLNGLNFDNRTPAEWIDLLRSLHSGASSATVTADGHLVDASQPPAAAVEVSEALDPQGSPPSTVIEQTSGVENLASLSEGSPIQTELDLPQIESLTESTLAPEKGI</sequence>
<feature type="compositionally biased region" description="Basic and acidic residues" evidence="1">
    <location>
        <begin position="290"/>
        <end position="306"/>
    </location>
</feature>
<feature type="region of interest" description="Disordered" evidence="1">
    <location>
        <begin position="242"/>
        <end position="329"/>
    </location>
</feature>
<comment type="caution">
    <text evidence="2">The sequence shown here is derived from an EMBL/GenBank/DDBJ whole genome shotgun (WGS) entry which is preliminary data.</text>
</comment>
<evidence type="ECO:0000313" key="3">
    <source>
        <dbReference type="Proteomes" id="UP001150238"/>
    </source>
</evidence>
<accession>A0A9W9E129</accession>
<evidence type="ECO:0000313" key="2">
    <source>
        <dbReference type="EMBL" id="KAJ4494997.1"/>
    </source>
</evidence>
<reference evidence="2" key="2">
    <citation type="journal article" date="2023" name="Proc. Natl. Acad. Sci. U.S.A.">
        <title>A global phylogenomic analysis of the shiitake genus Lentinula.</title>
        <authorList>
            <person name="Sierra-Patev S."/>
            <person name="Min B."/>
            <person name="Naranjo-Ortiz M."/>
            <person name="Looney B."/>
            <person name="Konkel Z."/>
            <person name="Slot J.C."/>
            <person name="Sakamoto Y."/>
            <person name="Steenwyk J.L."/>
            <person name="Rokas A."/>
            <person name="Carro J."/>
            <person name="Camarero S."/>
            <person name="Ferreira P."/>
            <person name="Molpeceres G."/>
            <person name="Ruiz-Duenas F.J."/>
            <person name="Serrano A."/>
            <person name="Henrissat B."/>
            <person name="Drula E."/>
            <person name="Hughes K.W."/>
            <person name="Mata J.L."/>
            <person name="Ishikawa N.K."/>
            <person name="Vargas-Isla R."/>
            <person name="Ushijima S."/>
            <person name="Smith C.A."/>
            <person name="Donoghue J."/>
            <person name="Ahrendt S."/>
            <person name="Andreopoulos W."/>
            <person name="He G."/>
            <person name="LaButti K."/>
            <person name="Lipzen A."/>
            <person name="Ng V."/>
            <person name="Riley R."/>
            <person name="Sandor L."/>
            <person name="Barry K."/>
            <person name="Martinez A.T."/>
            <person name="Xiao Y."/>
            <person name="Gibbons J.G."/>
            <person name="Terashima K."/>
            <person name="Grigoriev I.V."/>
            <person name="Hibbett D."/>
        </authorList>
    </citation>
    <scope>NUCLEOTIDE SEQUENCE</scope>
    <source>
        <strain evidence="2">Sp2 HRB7682 ss15</strain>
    </source>
</reference>
<proteinExistence type="predicted"/>
<evidence type="ECO:0000256" key="1">
    <source>
        <dbReference type="SAM" id="MobiDB-lite"/>
    </source>
</evidence>
<reference evidence="2" key="1">
    <citation type="submission" date="2022-08" db="EMBL/GenBank/DDBJ databases">
        <authorList>
            <consortium name="DOE Joint Genome Institute"/>
            <person name="Min B."/>
            <person name="Riley R."/>
            <person name="Sierra-Patev S."/>
            <person name="Naranjo-Ortiz M."/>
            <person name="Looney B."/>
            <person name="Konkel Z."/>
            <person name="Slot J.C."/>
            <person name="Sakamoto Y."/>
            <person name="Steenwyk J.L."/>
            <person name="Rokas A."/>
            <person name="Carro J."/>
            <person name="Camarero S."/>
            <person name="Ferreira P."/>
            <person name="Molpeceres G."/>
            <person name="Ruiz-Duenas F.J."/>
            <person name="Serrano A."/>
            <person name="Henrissat B."/>
            <person name="Drula E."/>
            <person name="Hughes K.W."/>
            <person name="Mata J.L."/>
            <person name="Ishikawa N.K."/>
            <person name="Vargas-Isla R."/>
            <person name="Ushijima S."/>
            <person name="Smith C.A."/>
            <person name="Ahrendt S."/>
            <person name="Andreopoulos W."/>
            <person name="He G."/>
            <person name="Labutti K."/>
            <person name="Lipzen A."/>
            <person name="Ng V."/>
            <person name="Sandor L."/>
            <person name="Barry K."/>
            <person name="Martinez A.T."/>
            <person name="Xiao Y."/>
            <person name="Gibbons J.G."/>
            <person name="Terashima K."/>
            <person name="Hibbett D.S."/>
            <person name="Grigoriev I.V."/>
        </authorList>
    </citation>
    <scope>NUCLEOTIDE SEQUENCE</scope>
    <source>
        <strain evidence="2">Sp2 HRB7682 ss15</strain>
    </source>
</reference>
<gene>
    <name evidence="2" type="ORF">C8J55DRAFT_554604</name>
</gene>
<name>A0A9W9E129_9AGAR</name>
<protein>
    <submittedName>
        <fullName evidence="2">Uncharacterized protein</fullName>
    </submittedName>
</protein>
<feature type="region of interest" description="Disordered" evidence="1">
    <location>
        <begin position="671"/>
        <end position="725"/>
    </location>
</feature>
<feature type="compositionally biased region" description="Polar residues" evidence="1">
    <location>
        <begin position="679"/>
        <end position="703"/>
    </location>
</feature>
<dbReference type="AlphaFoldDB" id="A0A9W9E129"/>
<dbReference type="EMBL" id="JANVFS010000002">
    <property type="protein sequence ID" value="KAJ4494997.1"/>
    <property type="molecule type" value="Genomic_DNA"/>
</dbReference>
<dbReference type="Proteomes" id="UP001150238">
    <property type="component" value="Unassembled WGS sequence"/>
</dbReference>
<organism evidence="2 3">
    <name type="scientific">Lentinula lateritia</name>
    <dbReference type="NCBI Taxonomy" id="40482"/>
    <lineage>
        <taxon>Eukaryota</taxon>
        <taxon>Fungi</taxon>
        <taxon>Dikarya</taxon>
        <taxon>Basidiomycota</taxon>
        <taxon>Agaricomycotina</taxon>
        <taxon>Agaricomycetes</taxon>
        <taxon>Agaricomycetidae</taxon>
        <taxon>Agaricales</taxon>
        <taxon>Marasmiineae</taxon>
        <taxon>Omphalotaceae</taxon>
        <taxon>Lentinula</taxon>
    </lineage>
</organism>